<gene>
    <name evidence="1" type="ORF">PCLFYP37_00119</name>
</gene>
<name>A0A6N3BGZ4_9BACT</name>
<evidence type="ECO:0000313" key="1">
    <source>
        <dbReference type="EMBL" id="VYU03585.1"/>
    </source>
</evidence>
<proteinExistence type="predicted"/>
<organism evidence="1">
    <name type="scientific">Paraprevotella clara</name>
    <dbReference type="NCBI Taxonomy" id="454154"/>
    <lineage>
        <taxon>Bacteria</taxon>
        <taxon>Pseudomonadati</taxon>
        <taxon>Bacteroidota</taxon>
        <taxon>Bacteroidia</taxon>
        <taxon>Bacteroidales</taxon>
        <taxon>Prevotellaceae</taxon>
        <taxon>Paraprevotella</taxon>
    </lineage>
</organism>
<dbReference type="AlphaFoldDB" id="A0A6N3BGZ4"/>
<reference evidence="1" key="1">
    <citation type="submission" date="2019-11" db="EMBL/GenBank/DDBJ databases">
        <authorList>
            <person name="Feng L."/>
        </authorList>
    </citation>
    <scope>NUCLEOTIDE SEQUENCE</scope>
    <source>
        <strain evidence="1">PclaraLFYP37</strain>
    </source>
</reference>
<accession>A0A6N3BGZ4</accession>
<sequence length="47" mass="5306">MLLVNIFSIFIQKRLVFTVKGCTFALAFGKQGLVRPRGTGAEERRVH</sequence>
<dbReference type="EMBL" id="CACRUT010000012">
    <property type="protein sequence ID" value="VYU03585.1"/>
    <property type="molecule type" value="Genomic_DNA"/>
</dbReference>
<protein>
    <submittedName>
        <fullName evidence="1">Uncharacterized protein</fullName>
    </submittedName>
</protein>